<feature type="compositionally biased region" description="Acidic residues" evidence="1">
    <location>
        <begin position="367"/>
        <end position="382"/>
    </location>
</feature>
<evidence type="ECO:0000313" key="3">
    <source>
        <dbReference type="Proteomes" id="UP000823399"/>
    </source>
</evidence>
<dbReference type="EMBL" id="JABBWM010000030">
    <property type="protein sequence ID" value="KAG2107742.1"/>
    <property type="molecule type" value="Genomic_DNA"/>
</dbReference>
<accession>A0A9P7F6T5</accession>
<dbReference type="RefSeq" id="XP_041292473.1">
    <property type="nucleotide sequence ID" value="XM_041444056.1"/>
</dbReference>
<dbReference type="OrthoDB" id="3012326at2759"/>
<keyword evidence="3" id="KW-1185">Reference proteome</keyword>
<evidence type="ECO:0000256" key="1">
    <source>
        <dbReference type="SAM" id="MobiDB-lite"/>
    </source>
</evidence>
<feature type="region of interest" description="Disordered" evidence="1">
    <location>
        <begin position="61"/>
        <end position="105"/>
    </location>
</feature>
<dbReference type="GeneID" id="64706315"/>
<evidence type="ECO:0000313" key="2">
    <source>
        <dbReference type="EMBL" id="KAG2107742.1"/>
    </source>
</evidence>
<feature type="region of interest" description="Disordered" evidence="1">
    <location>
        <begin position="348"/>
        <end position="382"/>
    </location>
</feature>
<feature type="compositionally biased region" description="Acidic residues" evidence="1">
    <location>
        <begin position="70"/>
        <end position="105"/>
    </location>
</feature>
<proteinExistence type="predicted"/>
<reference evidence="2" key="1">
    <citation type="journal article" date="2020" name="New Phytol.">
        <title>Comparative genomics reveals dynamic genome evolution in host specialist ectomycorrhizal fungi.</title>
        <authorList>
            <person name="Lofgren L.A."/>
            <person name="Nguyen N.H."/>
            <person name="Vilgalys R."/>
            <person name="Ruytinx J."/>
            <person name="Liao H.L."/>
            <person name="Branco S."/>
            <person name="Kuo A."/>
            <person name="LaButti K."/>
            <person name="Lipzen A."/>
            <person name="Andreopoulos W."/>
            <person name="Pangilinan J."/>
            <person name="Riley R."/>
            <person name="Hundley H."/>
            <person name="Na H."/>
            <person name="Barry K."/>
            <person name="Grigoriev I.V."/>
            <person name="Stajich J.E."/>
            <person name="Kennedy P.G."/>
        </authorList>
    </citation>
    <scope>NUCLEOTIDE SEQUENCE</scope>
    <source>
        <strain evidence="2">FC423</strain>
    </source>
</reference>
<dbReference type="AlphaFoldDB" id="A0A9P7F6T5"/>
<organism evidence="2 3">
    <name type="scientific">Suillus discolor</name>
    <dbReference type="NCBI Taxonomy" id="1912936"/>
    <lineage>
        <taxon>Eukaryota</taxon>
        <taxon>Fungi</taxon>
        <taxon>Dikarya</taxon>
        <taxon>Basidiomycota</taxon>
        <taxon>Agaricomycotina</taxon>
        <taxon>Agaricomycetes</taxon>
        <taxon>Agaricomycetidae</taxon>
        <taxon>Boletales</taxon>
        <taxon>Suillineae</taxon>
        <taxon>Suillaceae</taxon>
        <taxon>Suillus</taxon>
    </lineage>
</organism>
<dbReference type="Proteomes" id="UP000823399">
    <property type="component" value="Unassembled WGS sequence"/>
</dbReference>
<name>A0A9P7F6T5_9AGAM</name>
<sequence length="382" mass="43147">MSANSANSVDPSAAKTKLQGLELAEHHFGPLLRPTHATQSAWTNYSINRLQTNKKYRSIVSVSRKGSEGGPEENSMEVEDDSEEDSGDDDDGSEEDSGDDDDEYDEYSDEAWLFDSIKAYVSQIEEEMNFENGILQKCITILWNETVLDDEDPRSTDHIVRIYSPTAPVYIDVHFQYYCRSRWSEVEWFYSVGYKIQRRPSATAGNAFTIKNELKTGSPPDVHTRNGWQTLCWGYYDDSDGNYGKNWRRIECGQVELHEEGAVDVHEVLFGELKKPAESDSEAMLAYHQSLVRGIRMLLAAVGISYQVACTDDERDKGPHDLMLEGLGDKWVGRGIRNACGLRLARDAEEEQKGAQGRQEGLKGYGEDDDDDEGSYDDDYSF</sequence>
<comment type="caution">
    <text evidence="2">The sequence shown here is derived from an EMBL/GenBank/DDBJ whole genome shotgun (WGS) entry which is preliminary data.</text>
</comment>
<gene>
    <name evidence="2" type="ORF">F5147DRAFT_837322</name>
</gene>
<protein>
    <submittedName>
        <fullName evidence="2">Uncharacterized protein</fullName>
    </submittedName>
</protein>